<dbReference type="EMBL" id="VIBQ01000010">
    <property type="protein sequence ID" value="KAB8338754.1"/>
    <property type="molecule type" value="Genomic_DNA"/>
</dbReference>
<dbReference type="Gene3D" id="2.130.10.10">
    <property type="entry name" value="YVTN repeat-like/Quinoprotein amine dehydrogenase"/>
    <property type="match status" value="1"/>
</dbReference>
<feature type="compositionally biased region" description="Polar residues" evidence="6">
    <location>
        <begin position="883"/>
        <end position="894"/>
    </location>
</feature>
<dbReference type="SUPFAM" id="SSF50978">
    <property type="entry name" value="WD40 repeat-like"/>
    <property type="match status" value="1"/>
</dbReference>
<dbReference type="InterPro" id="IPR045152">
    <property type="entry name" value="EDC4-like"/>
</dbReference>
<feature type="compositionally biased region" description="Low complexity" evidence="6">
    <location>
        <begin position="137"/>
        <end position="151"/>
    </location>
</feature>
<evidence type="ECO:0000256" key="3">
    <source>
        <dbReference type="ARBA" id="ARBA00022490"/>
    </source>
</evidence>
<comment type="similarity">
    <text evidence="2">Belongs to the WD repeat EDC4 family.</text>
</comment>
<keyword evidence="4" id="KW-0853">WD repeat</keyword>
<feature type="compositionally biased region" description="Polar residues" evidence="6">
    <location>
        <begin position="201"/>
        <end position="213"/>
    </location>
</feature>
<dbReference type="Pfam" id="PF24106">
    <property type="entry name" value="Beta-prop_EDC4L"/>
    <property type="match status" value="1"/>
</dbReference>
<reference evidence="8 9" key="1">
    <citation type="submission" date="2019-06" db="EMBL/GenBank/DDBJ databases">
        <title>A chromosomal-level reference genome of Carpinus fangiana (Coryloideae, Betulaceae).</title>
        <authorList>
            <person name="Yang X."/>
            <person name="Wang Z."/>
            <person name="Zhang L."/>
            <person name="Hao G."/>
            <person name="Liu J."/>
            <person name="Yang Y."/>
        </authorList>
    </citation>
    <scope>NUCLEOTIDE SEQUENCE [LARGE SCALE GENOMIC DNA]</scope>
    <source>
        <strain evidence="8">Cfa_2016G</strain>
        <tissue evidence="8">Leaf</tissue>
    </source>
</reference>
<feature type="region of interest" description="Disordered" evidence="6">
    <location>
        <begin position="856"/>
        <end position="986"/>
    </location>
</feature>
<comment type="caution">
    <text evidence="8">The sequence shown here is derived from an EMBL/GenBank/DDBJ whole genome shotgun (WGS) entry which is preliminary data.</text>
</comment>
<dbReference type="PANTHER" id="PTHR15598">
    <property type="entry name" value="ENHANCER OF MRNA-DECAPPING PROTEIN 4"/>
    <property type="match status" value="1"/>
</dbReference>
<feature type="compositionally biased region" description="Basic and acidic residues" evidence="6">
    <location>
        <begin position="159"/>
        <end position="170"/>
    </location>
</feature>
<evidence type="ECO:0000256" key="5">
    <source>
        <dbReference type="ARBA" id="ARBA00022737"/>
    </source>
</evidence>
<feature type="compositionally biased region" description="Polar residues" evidence="6">
    <location>
        <begin position="932"/>
        <end position="948"/>
    </location>
</feature>
<dbReference type="Proteomes" id="UP000327013">
    <property type="component" value="Unassembled WGS sequence"/>
</dbReference>
<comment type="subcellular location">
    <subcellularLocation>
        <location evidence="1">Cytoplasm</location>
        <location evidence="1">P-body</location>
    </subcellularLocation>
</comment>
<name>A0A5N6KQQ7_9ROSI</name>
<dbReference type="InterPro" id="IPR036322">
    <property type="entry name" value="WD40_repeat_dom_sf"/>
</dbReference>
<keyword evidence="5" id="KW-0677">Repeat</keyword>
<feature type="compositionally biased region" description="Polar residues" evidence="6">
    <location>
        <begin position="39"/>
        <end position="63"/>
    </location>
</feature>
<proteinExistence type="inferred from homology"/>
<evidence type="ECO:0000313" key="9">
    <source>
        <dbReference type="Proteomes" id="UP000327013"/>
    </source>
</evidence>
<keyword evidence="9" id="KW-1185">Reference proteome</keyword>
<sequence length="1383" mass="149289">MADIQDLLARLKGPSGQSDASSPAPNPLAHLFATPPAGPSQTPQQAPSASHETAGSDRTTNLLNLLKFNGPSASSTPLSSAHPDRRTASTSGYVPPFVRTESAENHAKHASLQLPRSSQGDSNQRSQDALLNLLNRSQTSSTAQPSTPSAANPFLAPKPESKLTSHHESPAPRIFGTPSEKAQPTAFTPPPPKGPVFTYTNPFEQLASSSRVATPQEEPSHTKRQRRDPNLAGVKSPSPSPLADGRTQVEALLGIGATPQASSESVSHALESVSGRADKDAQQAIARAEAEHQITTATAAEIEEVARAVQDAANDIQREMKDPAGRAAIERGMSENTIQAFEQTIKAVADDPAADSWESADANATPDEAASPVKVYNFPMKPFVSINIKASSPTPPREDIVMKIASLKKAFDQVDRNLATASANFIVYALAKGGGARAIRQDTGENQTMFRSNESIMFNVSLSAPRSSPLSKDAEALLLTATNGSVYWTKIPIEQDEFDKANLDQQGLIFPPAPSAEEPTSTTQLKTRAKKSSRHPEFFAVGRGKSIYIVYPDVASDAAYIDPVTRVVDSVKYTNERCLKVSTGKAGKDFAFSEDDTVLVSLDKAGKLKFWNILQLTVSEHGLRTGKRPPHEIDTPLLTLLVNMSSEKGSPTSVQFVDKDRPTQKGSALRYMIVGLKQNHTVQLWDLALGKAVQELILPHENETDAICSIAYHPKTGIVAIGHPTRNSIFLVHLSAPRYNLDMMSQANFINRLAHKDQTLPKPDSTAILSGLREISLASIGELRSLDIMTPNTFTVEDVDPADETVFEVYAMHSRGVTCLSMKRKDLGWGPDGKVLEAFDAEAEGIITVSELQASPPVEAATTEEALAKSAPKSASTAKSESQPASVGKDQTPSKGMVSVLPNGDSKSEKRKNKKRGDDATSMSAVAPPTSILPTPQLSEQLAKSTSLPKVVDPESVDNGPQQITHATPQQTHAAPSSIADRPGASDTATTLASKEELIKASHAALTPMFDDLYKRIDDERRVQEAAGNSRQDAILRLVSSTLTDNVEKSLNRIIAANVQQSVTPAAANAATASIDRKLAELVPQHLSTALPREVKTAVQGAVVSALQNRDVLNAVADQVSSKIAAQVDVEVKAALQSTVIPAFKNLAIESAQKMTKEVEVRIGEQLRHADIQHRNDSAKISELANVSQELLQTLRMMTQSQSVISQELAQLRMQLAQQQQLAPDPTQATPPVAEEPRDEELEMIKQLMADGKTEEGTIRWLQSTRQPEFFDKFFVRCNPEYLRGLNQLVSLTVSHAVSSSLATHTKERLDWLEVVLENIDTESSDVLQYAPKILDVLNERLQDAFMEISSSSRGSPILAKIRALVLRARELKGVVAGRQHLA</sequence>
<protein>
    <recommendedName>
        <fullName evidence="7">EDC4-like protein pdc1 beta-propeller domain-containing protein</fullName>
    </recommendedName>
</protein>
<evidence type="ECO:0000256" key="4">
    <source>
        <dbReference type="ARBA" id="ARBA00022574"/>
    </source>
</evidence>
<dbReference type="InterPro" id="IPR044938">
    <property type="entry name" value="EDC4_C_sf"/>
</dbReference>
<dbReference type="Gene3D" id="1.10.220.100">
    <property type="entry name" value="conserved c-terminal region of ge- 1"/>
    <property type="match status" value="1"/>
</dbReference>
<evidence type="ECO:0000256" key="2">
    <source>
        <dbReference type="ARBA" id="ARBA00009639"/>
    </source>
</evidence>
<dbReference type="InterPro" id="IPR015943">
    <property type="entry name" value="WD40/YVTN_repeat-like_dom_sf"/>
</dbReference>
<gene>
    <name evidence="8" type="ORF">FH972_021699</name>
</gene>
<accession>A0A5N6KQQ7</accession>
<dbReference type="GO" id="GO:0000932">
    <property type="term" value="C:P-body"/>
    <property type="evidence" value="ECO:0007669"/>
    <property type="project" value="UniProtKB-SubCell"/>
</dbReference>
<feature type="compositionally biased region" description="Low complexity" evidence="6">
    <location>
        <begin position="864"/>
        <end position="882"/>
    </location>
</feature>
<feature type="compositionally biased region" description="Polar residues" evidence="6">
    <location>
        <begin position="114"/>
        <end position="129"/>
    </location>
</feature>
<dbReference type="InterPro" id="IPR055393">
    <property type="entry name" value="Beta-prop_EDC4L"/>
</dbReference>
<dbReference type="PANTHER" id="PTHR15598:SF5">
    <property type="entry name" value="ENHANCER OF MRNA-DECAPPING PROTEIN 4"/>
    <property type="match status" value="1"/>
</dbReference>
<evidence type="ECO:0000259" key="7">
    <source>
        <dbReference type="Pfam" id="PF24106"/>
    </source>
</evidence>
<evidence type="ECO:0000313" key="8">
    <source>
        <dbReference type="EMBL" id="KAB8338754.1"/>
    </source>
</evidence>
<feature type="compositionally biased region" description="Polar residues" evidence="6">
    <location>
        <begin position="959"/>
        <end position="975"/>
    </location>
</feature>
<evidence type="ECO:0000256" key="6">
    <source>
        <dbReference type="SAM" id="MobiDB-lite"/>
    </source>
</evidence>
<organism evidence="8 9">
    <name type="scientific">Carpinus fangiana</name>
    <dbReference type="NCBI Taxonomy" id="176857"/>
    <lineage>
        <taxon>Eukaryota</taxon>
        <taxon>Viridiplantae</taxon>
        <taxon>Streptophyta</taxon>
        <taxon>Embryophyta</taxon>
        <taxon>Tracheophyta</taxon>
        <taxon>Spermatophyta</taxon>
        <taxon>Magnoliopsida</taxon>
        <taxon>eudicotyledons</taxon>
        <taxon>Gunneridae</taxon>
        <taxon>Pentapetalae</taxon>
        <taxon>rosids</taxon>
        <taxon>fabids</taxon>
        <taxon>Fagales</taxon>
        <taxon>Betulaceae</taxon>
        <taxon>Carpinus</taxon>
    </lineage>
</organism>
<evidence type="ECO:0000256" key="1">
    <source>
        <dbReference type="ARBA" id="ARBA00004201"/>
    </source>
</evidence>
<dbReference type="GO" id="GO:0031087">
    <property type="term" value="P:deadenylation-independent decapping of nuclear-transcribed mRNA"/>
    <property type="evidence" value="ECO:0007669"/>
    <property type="project" value="InterPro"/>
</dbReference>
<feature type="domain" description="EDC4-like protein pdc1 beta-propeller" evidence="7">
    <location>
        <begin position="402"/>
        <end position="735"/>
    </location>
</feature>
<dbReference type="OrthoDB" id="21128at2759"/>
<feature type="region of interest" description="Disordered" evidence="6">
    <location>
        <begin position="1"/>
        <end position="290"/>
    </location>
</feature>
<keyword evidence="3" id="KW-0963">Cytoplasm</keyword>